<evidence type="ECO:0000256" key="1">
    <source>
        <dbReference type="SAM" id="SignalP"/>
    </source>
</evidence>
<comment type="caution">
    <text evidence="2">The sequence shown here is derived from an EMBL/GenBank/DDBJ whole genome shotgun (WGS) entry which is preliminary data.</text>
</comment>
<evidence type="ECO:0008006" key="4">
    <source>
        <dbReference type="Google" id="ProtNLM"/>
    </source>
</evidence>
<organism evidence="2 3">
    <name type="scientific">Rhizopus stolonifer</name>
    <name type="common">Rhizopus nigricans</name>
    <dbReference type="NCBI Taxonomy" id="4846"/>
    <lineage>
        <taxon>Eukaryota</taxon>
        <taxon>Fungi</taxon>
        <taxon>Fungi incertae sedis</taxon>
        <taxon>Mucoromycota</taxon>
        <taxon>Mucoromycotina</taxon>
        <taxon>Mucoromycetes</taxon>
        <taxon>Mucorales</taxon>
        <taxon>Mucorineae</taxon>
        <taxon>Rhizopodaceae</taxon>
        <taxon>Rhizopus</taxon>
    </lineage>
</organism>
<evidence type="ECO:0000313" key="3">
    <source>
        <dbReference type="Proteomes" id="UP000253551"/>
    </source>
</evidence>
<gene>
    <name evidence="2" type="ORF">CU098_008803</name>
</gene>
<accession>A0A367J8P3</accession>
<proteinExistence type="predicted"/>
<protein>
    <recommendedName>
        <fullName evidence="4">Ig-like domain-containing protein</fullName>
    </recommendedName>
</protein>
<keyword evidence="1" id="KW-0732">Signal</keyword>
<dbReference type="EMBL" id="PJQM01003963">
    <property type="protein sequence ID" value="RCH86313.1"/>
    <property type="molecule type" value="Genomic_DNA"/>
</dbReference>
<feature type="signal peptide" evidence="1">
    <location>
        <begin position="1"/>
        <end position="19"/>
    </location>
</feature>
<reference evidence="2 3" key="1">
    <citation type="journal article" date="2018" name="G3 (Bethesda)">
        <title>Phylogenetic and Phylogenomic Definition of Rhizopus Species.</title>
        <authorList>
            <person name="Gryganskyi A.P."/>
            <person name="Golan J."/>
            <person name="Dolatabadi S."/>
            <person name="Mondo S."/>
            <person name="Robb S."/>
            <person name="Idnurm A."/>
            <person name="Muszewska A."/>
            <person name="Steczkiewicz K."/>
            <person name="Masonjones S."/>
            <person name="Liao H.L."/>
            <person name="Gajdeczka M.T."/>
            <person name="Anike F."/>
            <person name="Vuek A."/>
            <person name="Anishchenko I.M."/>
            <person name="Voigt K."/>
            <person name="de Hoog G.S."/>
            <person name="Smith M.E."/>
            <person name="Heitman J."/>
            <person name="Vilgalys R."/>
            <person name="Stajich J.E."/>
        </authorList>
    </citation>
    <scope>NUCLEOTIDE SEQUENCE [LARGE SCALE GENOMIC DNA]</scope>
    <source>
        <strain evidence="2 3">LSU 92-RS-03</strain>
    </source>
</reference>
<dbReference type="OrthoDB" id="2201682at2759"/>
<name>A0A367J8P3_RHIST</name>
<evidence type="ECO:0000313" key="2">
    <source>
        <dbReference type="EMBL" id="RCH86313.1"/>
    </source>
</evidence>
<dbReference type="Proteomes" id="UP000253551">
    <property type="component" value="Unassembled WGS sequence"/>
</dbReference>
<keyword evidence="3" id="KW-1185">Reference proteome</keyword>
<sequence length="178" mass="19325">MNHLTLLVLLMTCFGLCQADLRSWALGFGKGSSGIGVPAPNSANNQGKVVKTCSVLGKSPHKHTHAQVWFAPECSGSGYWRLQYKTKLGTDCVMFGDVNESGCPFTSFWTSSAQFKAKNRGNGEEYTDKGVTFIGCEKNAYVEALRNEDRQCANDAPASNCKSMLIFSILSFMCPSNG</sequence>
<feature type="chain" id="PRO_5017034733" description="Ig-like domain-containing protein" evidence="1">
    <location>
        <begin position="20"/>
        <end position="178"/>
    </location>
</feature>
<dbReference type="AlphaFoldDB" id="A0A367J8P3"/>